<feature type="domain" description="F-box" evidence="3">
    <location>
        <begin position="48"/>
        <end position="95"/>
    </location>
</feature>
<dbReference type="Gene3D" id="1.20.1280.50">
    <property type="match status" value="1"/>
</dbReference>
<dbReference type="OrthoDB" id="1733297at2759"/>
<keyword evidence="5" id="KW-1185">Reference proteome</keyword>
<dbReference type="CDD" id="cd09917">
    <property type="entry name" value="F-box_SF"/>
    <property type="match status" value="1"/>
</dbReference>
<comment type="caution">
    <text evidence="4">The sequence shown here is derived from an EMBL/GenBank/DDBJ whole genome shotgun (WGS) entry which is preliminary data.</text>
</comment>
<evidence type="ECO:0000313" key="5">
    <source>
        <dbReference type="Proteomes" id="UP001141806"/>
    </source>
</evidence>
<keyword evidence="2" id="KW-0833">Ubl conjugation pathway</keyword>
<dbReference type="InterPro" id="IPR045048">
    <property type="entry name" value="FBXO31/39"/>
</dbReference>
<dbReference type="PANTHER" id="PTHR10706:SF130">
    <property type="entry name" value="F-BOX ONLY PROTEIN 31"/>
    <property type="match status" value="1"/>
</dbReference>
<comment type="pathway">
    <text evidence="1">Protein modification; protein ubiquitination.</text>
</comment>
<evidence type="ECO:0000259" key="3">
    <source>
        <dbReference type="PROSITE" id="PS50181"/>
    </source>
</evidence>
<dbReference type="InterPro" id="IPR036047">
    <property type="entry name" value="F-box-like_dom_sf"/>
</dbReference>
<accession>A0A9Q0GXB6</accession>
<proteinExistence type="predicted"/>
<dbReference type="EMBL" id="JAMYWD010000011">
    <property type="protein sequence ID" value="KAJ4955260.1"/>
    <property type="molecule type" value="Genomic_DNA"/>
</dbReference>
<name>A0A9Q0GXB6_9MAGN</name>
<sequence length="152" mass="17475">MEEETSWITNCFDDIGWKFTDTSEFESFSKISDEGDNVNPVISIDFLLPDDLLERIFAYLPIASIFRSGCVCKRWNEILNFRRLNVLSHKPWYFMFTSSDEPIGSRTLRHLTGLLLLPVGWSALWTMTVEASYLSVILSPKTVRGIIGIILF</sequence>
<evidence type="ECO:0000256" key="1">
    <source>
        <dbReference type="ARBA" id="ARBA00004906"/>
    </source>
</evidence>
<protein>
    <recommendedName>
        <fullName evidence="3">F-box domain-containing protein</fullName>
    </recommendedName>
</protein>
<dbReference type="InterPro" id="IPR001810">
    <property type="entry name" value="F-box_dom"/>
</dbReference>
<reference evidence="4" key="1">
    <citation type="journal article" date="2023" name="Plant J.">
        <title>The genome of the king protea, Protea cynaroides.</title>
        <authorList>
            <person name="Chang J."/>
            <person name="Duong T.A."/>
            <person name="Schoeman C."/>
            <person name="Ma X."/>
            <person name="Roodt D."/>
            <person name="Barker N."/>
            <person name="Li Z."/>
            <person name="Van de Peer Y."/>
            <person name="Mizrachi E."/>
        </authorList>
    </citation>
    <scope>NUCLEOTIDE SEQUENCE</scope>
    <source>
        <tissue evidence="4">Young leaves</tissue>
    </source>
</reference>
<dbReference type="PANTHER" id="PTHR10706">
    <property type="entry name" value="F-BOX FAMILY PROTEIN"/>
    <property type="match status" value="1"/>
</dbReference>
<organism evidence="4 5">
    <name type="scientific">Protea cynaroides</name>
    <dbReference type="NCBI Taxonomy" id="273540"/>
    <lineage>
        <taxon>Eukaryota</taxon>
        <taxon>Viridiplantae</taxon>
        <taxon>Streptophyta</taxon>
        <taxon>Embryophyta</taxon>
        <taxon>Tracheophyta</taxon>
        <taxon>Spermatophyta</taxon>
        <taxon>Magnoliopsida</taxon>
        <taxon>Proteales</taxon>
        <taxon>Proteaceae</taxon>
        <taxon>Protea</taxon>
    </lineage>
</organism>
<dbReference type="SMART" id="SM00256">
    <property type="entry name" value="FBOX"/>
    <property type="match status" value="1"/>
</dbReference>
<dbReference type="AlphaFoldDB" id="A0A9Q0GXB6"/>
<dbReference type="Pfam" id="PF00646">
    <property type="entry name" value="F-box"/>
    <property type="match status" value="1"/>
</dbReference>
<dbReference type="PROSITE" id="PS50181">
    <property type="entry name" value="FBOX"/>
    <property type="match status" value="1"/>
</dbReference>
<gene>
    <name evidence="4" type="ORF">NE237_012043</name>
</gene>
<dbReference type="SUPFAM" id="SSF81383">
    <property type="entry name" value="F-box domain"/>
    <property type="match status" value="1"/>
</dbReference>
<dbReference type="FunFam" id="1.20.1280.50:FF:000030">
    <property type="entry name" value="F-box/kelch-repeat protein At3g61590"/>
    <property type="match status" value="1"/>
</dbReference>
<evidence type="ECO:0000313" key="4">
    <source>
        <dbReference type="EMBL" id="KAJ4955260.1"/>
    </source>
</evidence>
<dbReference type="Proteomes" id="UP001141806">
    <property type="component" value="Unassembled WGS sequence"/>
</dbReference>
<evidence type="ECO:0000256" key="2">
    <source>
        <dbReference type="ARBA" id="ARBA00022786"/>
    </source>
</evidence>